<evidence type="ECO:0008006" key="4">
    <source>
        <dbReference type="Google" id="ProtNLM"/>
    </source>
</evidence>
<evidence type="ECO:0000256" key="1">
    <source>
        <dbReference type="SAM" id="MobiDB-lite"/>
    </source>
</evidence>
<accession>A0ABN2W8B5</accession>
<dbReference type="EMBL" id="BAAAPE010000013">
    <property type="protein sequence ID" value="GAA2086394.1"/>
    <property type="molecule type" value="Genomic_DNA"/>
</dbReference>
<reference evidence="2 3" key="1">
    <citation type="journal article" date="2019" name="Int. J. Syst. Evol. Microbiol.">
        <title>The Global Catalogue of Microorganisms (GCM) 10K type strain sequencing project: providing services to taxonomists for standard genome sequencing and annotation.</title>
        <authorList>
            <consortium name="The Broad Institute Genomics Platform"/>
            <consortium name="The Broad Institute Genome Sequencing Center for Infectious Disease"/>
            <person name="Wu L."/>
            <person name="Ma J."/>
        </authorList>
    </citation>
    <scope>NUCLEOTIDE SEQUENCE [LARGE SCALE GENOMIC DNA]</scope>
    <source>
        <strain evidence="2 3">JCM 15478</strain>
    </source>
</reference>
<protein>
    <recommendedName>
        <fullName evidence="4">Type III effector protein</fullName>
    </recommendedName>
</protein>
<keyword evidence="3" id="KW-1185">Reference proteome</keyword>
<sequence length="134" mass="15106">MKDRITGTIFTVIVIATERQASMYDQQRAQQPPDQPPERGERRGPSANALLPPDARDRISLRLGHALNTLADDPREALAEAEAALDDVSTLLADALAERRRTLRTGWQDSSAESTELRLAMREYREITQRLLRL</sequence>
<name>A0ABN2W8B5_9ACTN</name>
<comment type="caution">
    <text evidence="2">The sequence shown here is derived from an EMBL/GenBank/DDBJ whole genome shotgun (WGS) entry which is preliminary data.</text>
</comment>
<gene>
    <name evidence="2" type="ORF">GCM10009801_48810</name>
</gene>
<evidence type="ECO:0000313" key="2">
    <source>
        <dbReference type="EMBL" id="GAA2086394.1"/>
    </source>
</evidence>
<feature type="region of interest" description="Disordered" evidence="1">
    <location>
        <begin position="23"/>
        <end position="53"/>
    </location>
</feature>
<organism evidence="2 3">
    <name type="scientific">Streptomyces albiaxialis</name>
    <dbReference type="NCBI Taxonomy" id="329523"/>
    <lineage>
        <taxon>Bacteria</taxon>
        <taxon>Bacillati</taxon>
        <taxon>Actinomycetota</taxon>
        <taxon>Actinomycetes</taxon>
        <taxon>Kitasatosporales</taxon>
        <taxon>Streptomycetaceae</taxon>
        <taxon>Streptomyces</taxon>
    </lineage>
</organism>
<evidence type="ECO:0000313" key="3">
    <source>
        <dbReference type="Proteomes" id="UP001500016"/>
    </source>
</evidence>
<proteinExistence type="predicted"/>
<dbReference type="Proteomes" id="UP001500016">
    <property type="component" value="Unassembled WGS sequence"/>
</dbReference>